<dbReference type="PANTHER" id="PTHR45766">
    <property type="entry name" value="DNA ANNEALING HELICASE AND ENDONUCLEASE ZRANB3 FAMILY MEMBER"/>
    <property type="match status" value="1"/>
</dbReference>
<dbReference type="PANTHER" id="PTHR45766:SF6">
    <property type="entry name" value="SWI_SNF-RELATED MATRIX-ASSOCIATED ACTIN-DEPENDENT REGULATOR OF CHROMATIN SUBFAMILY A-LIKE PROTEIN 1"/>
    <property type="match status" value="1"/>
</dbReference>
<dbReference type="AlphaFoldDB" id="A0A317Q4J0"/>
<protein>
    <submittedName>
        <fullName evidence="4">Helicase-like protein</fullName>
    </submittedName>
</protein>
<dbReference type="SUPFAM" id="SSF52540">
    <property type="entry name" value="P-loop containing nucleoside triphosphate hydrolases"/>
    <property type="match status" value="2"/>
</dbReference>
<name>A0A317Q4J0_9GAMM</name>
<gene>
    <name evidence="4" type="ORF">DET45_11265</name>
</gene>
<evidence type="ECO:0000313" key="4">
    <source>
        <dbReference type="EMBL" id="PWW11205.1"/>
    </source>
</evidence>
<dbReference type="GO" id="GO:0005524">
    <property type="term" value="F:ATP binding"/>
    <property type="evidence" value="ECO:0007669"/>
    <property type="project" value="InterPro"/>
</dbReference>
<dbReference type="PROSITE" id="PS51192">
    <property type="entry name" value="HELICASE_ATP_BIND_1"/>
    <property type="match status" value="1"/>
</dbReference>
<dbReference type="Gene3D" id="3.40.50.10810">
    <property type="entry name" value="Tandem AAA-ATPase domain"/>
    <property type="match status" value="1"/>
</dbReference>
<accession>A0A317Q4J0</accession>
<keyword evidence="4" id="KW-0547">Nucleotide-binding</keyword>
<organism evidence="4 5">
    <name type="scientific">Pseudidiomarina maritima</name>
    <dbReference type="NCBI Taxonomy" id="519453"/>
    <lineage>
        <taxon>Bacteria</taxon>
        <taxon>Pseudomonadati</taxon>
        <taxon>Pseudomonadota</taxon>
        <taxon>Gammaproteobacteria</taxon>
        <taxon>Alteromonadales</taxon>
        <taxon>Idiomarinaceae</taxon>
        <taxon>Pseudidiomarina</taxon>
    </lineage>
</organism>
<comment type="caution">
    <text evidence="4">The sequence shown here is derived from an EMBL/GenBank/DDBJ whole genome shotgun (WGS) entry which is preliminary data.</text>
</comment>
<evidence type="ECO:0000313" key="5">
    <source>
        <dbReference type="Proteomes" id="UP000246964"/>
    </source>
</evidence>
<dbReference type="GO" id="GO:0003677">
    <property type="term" value="F:DNA binding"/>
    <property type="evidence" value="ECO:0007669"/>
    <property type="project" value="InterPro"/>
</dbReference>
<dbReference type="GO" id="GO:0004386">
    <property type="term" value="F:helicase activity"/>
    <property type="evidence" value="ECO:0007669"/>
    <property type="project" value="UniProtKB-KW"/>
</dbReference>
<evidence type="ECO:0000256" key="1">
    <source>
        <dbReference type="ARBA" id="ARBA00022801"/>
    </source>
</evidence>
<dbReference type="SMART" id="SM00490">
    <property type="entry name" value="HELICc"/>
    <property type="match status" value="1"/>
</dbReference>
<dbReference type="InterPro" id="IPR006935">
    <property type="entry name" value="Helicase/UvrB_N"/>
</dbReference>
<dbReference type="GO" id="GO:0016787">
    <property type="term" value="F:hydrolase activity"/>
    <property type="evidence" value="ECO:0007669"/>
    <property type="project" value="UniProtKB-KW"/>
</dbReference>
<feature type="domain" description="Helicase ATP-binding" evidence="2">
    <location>
        <begin position="47"/>
        <end position="258"/>
    </location>
</feature>
<dbReference type="InterPro" id="IPR027417">
    <property type="entry name" value="P-loop_NTPase"/>
</dbReference>
<keyword evidence="4" id="KW-0347">Helicase</keyword>
<evidence type="ECO:0000259" key="3">
    <source>
        <dbReference type="PROSITE" id="PS51194"/>
    </source>
</evidence>
<dbReference type="Gene3D" id="3.40.50.300">
    <property type="entry name" value="P-loop containing nucleotide triphosphate hydrolases"/>
    <property type="match status" value="1"/>
</dbReference>
<keyword evidence="1" id="KW-0378">Hydrolase</keyword>
<dbReference type="EMBL" id="QGTT01000012">
    <property type="protein sequence ID" value="PWW11205.1"/>
    <property type="molecule type" value="Genomic_DNA"/>
</dbReference>
<dbReference type="InterPro" id="IPR014001">
    <property type="entry name" value="Helicase_ATP-bd"/>
</dbReference>
<keyword evidence="4" id="KW-0067">ATP-binding</keyword>
<dbReference type="InterPro" id="IPR001650">
    <property type="entry name" value="Helicase_C-like"/>
</dbReference>
<dbReference type="InterPro" id="IPR038718">
    <property type="entry name" value="SNF2-like_sf"/>
</dbReference>
<keyword evidence="5" id="KW-1185">Reference proteome</keyword>
<reference evidence="4 5" key="1">
    <citation type="submission" date="2018-05" db="EMBL/GenBank/DDBJ databases">
        <title>Freshwater and sediment microbial communities from various areas in North America, analyzing microbe dynamics in response to fracking.</title>
        <authorList>
            <person name="Lamendella R."/>
        </authorList>
    </citation>
    <scope>NUCLEOTIDE SEQUENCE [LARGE SCALE GENOMIC DNA]</scope>
    <source>
        <strain evidence="4 5">125B1</strain>
    </source>
</reference>
<dbReference type="RefSeq" id="WP_110076340.1">
    <property type="nucleotide sequence ID" value="NZ_QGTT01000012.1"/>
</dbReference>
<evidence type="ECO:0000259" key="2">
    <source>
        <dbReference type="PROSITE" id="PS51192"/>
    </source>
</evidence>
<sequence length="1239" mass="140558">MKWKTITPETVTKAINFNATKDENWRYDEANNDSMAAKQTEGVAYLWNLLSKHKIALLADEVGTGKTFQALAVAALLWQQKPHARVLVVAPNTTLCTQWRNEYETFVRKLYKQVDHKVKSCVNDKPVQGMEIAAGLEDLAEIIQRATAHMYFVTIHAFSHLSKKEAENKTQCAAEQARKIHEKIKKAPFCEEGFDLVIVDEAHYLRNKNGGSQRTAAAQAFFQNGHSQLAQKVLLLTATPNHTNKTDIANILSYFVTSDYLPFNNATNDAQKLMQTFGLRRLRVLSVGEGDETQNFDKYEYRDEQALPATFANNPKAEAFFAIYQKRLVSELEHSKEKRHLTYGYLEGFESFGRDVEKLDADNQQAKSPSVDSPATGEINEEAEEANGEENGEQSKEAFSRALDTELLQSLTASYREKFKTFPQHPKYRALVYKCVPDAEELINTPSIEDLKHLIFVRRIPSLRELTQRMNECYDKKLATLMFHGWAESSIDKLVESNYKRDVFAEIIKQVGKADIAENLDVDPENDDNQEANKGNESLASAVAQLFVVKRDLRSQSDAANVKLRFIKNESIYSLFFEPAVDYKQAGYFYHYRSEDTNKRALYKSAAQDARYKQTNDSDLLSEIAVSKQQNHSEAHFNAELTTCWGLVYAELTDAERKQLATWQDKTPKIVENFSNYIRAGFLYASPVFIEVYAWFKTYQKQELNNHLSAENSYQGFCEFVKPKLPNSLLLKYFKAALNTFEMLCEKIVGHKLDDWKREWTQLKSQTNPVWFASGDTAASTRESLKLGFNSPFYPHVLIATSVFKEGVNLHLNCHQVHHYGLAGSAGDNEQRVGRVDRMYGSLNRRLGTGDGTLKILYPYLAASIDEDQVASFIRRKRDVENQLDKCLQDQADDVVHQEETASWQHLLHKPVRKSVHASEPHDAVDPYPATFDGLLRDSAVSEQQTEYTSYTRHDITSLLETLLTNASAANLQATDEKSEWLFKLERQLPATQDTTERYQPIFVKLDFSAAFSAVVPDTAYIVRLASPIASKDTLQQVTNRNWPKIVTELTKHYPLVRAVLNNEAQNSHFYLSAVCELPLFANDRKLGLLSQAEITLCLQQLEAFADALEHALFDGLQDLRMMDVQTGTSVRGRGETGIHNRNADFSEAEWRKYSLASGDVEIIQAVVDLETLKGMLGKHKLAMAHIAMHCNSLFPFINFVADDTTGDTGKVTAQIAFPSVDFNEEERGVLKAWFNIIC</sequence>
<dbReference type="Pfam" id="PF00271">
    <property type="entry name" value="Helicase_C"/>
    <property type="match status" value="1"/>
</dbReference>
<dbReference type="SMART" id="SM00487">
    <property type="entry name" value="DEXDc"/>
    <property type="match status" value="1"/>
</dbReference>
<dbReference type="OrthoDB" id="9760715at2"/>
<feature type="domain" description="Helicase C-terminal" evidence="3">
    <location>
        <begin position="713"/>
        <end position="903"/>
    </location>
</feature>
<dbReference type="Pfam" id="PF04851">
    <property type="entry name" value="ResIII"/>
    <property type="match status" value="1"/>
</dbReference>
<proteinExistence type="predicted"/>
<dbReference type="PROSITE" id="PS51194">
    <property type="entry name" value="HELICASE_CTER"/>
    <property type="match status" value="1"/>
</dbReference>
<dbReference type="Proteomes" id="UP000246964">
    <property type="component" value="Unassembled WGS sequence"/>
</dbReference>